<dbReference type="OrthoDB" id="9851424at2"/>
<accession>A0A6N8EHE0</accession>
<dbReference type="Proteomes" id="UP000434044">
    <property type="component" value="Unassembled WGS sequence"/>
</dbReference>
<feature type="region of interest" description="Disordered" evidence="1">
    <location>
        <begin position="54"/>
        <end position="74"/>
    </location>
</feature>
<reference evidence="2 3" key="1">
    <citation type="submission" date="2019-11" db="EMBL/GenBank/DDBJ databases">
        <title>Whole-genome sequence of the anaerobic purple sulfur bacterium Allochromatium palmeri DSM 15591.</title>
        <authorList>
            <person name="Kyndt J.A."/>
            <person name="Meyer T.E."/>
        </authorList>
    </citation>
    <scope>NUCLEOTIDE SEQUENCE [LARGE SCALE GENOMIC DNA]</scope>
    <source>
        <strain evidence="2 3">DSM 15591</strain>
    </source>
</reference>
<comment type="caution">
    <text evidence="2">The sequence shown here is derived from an EMBL/GenBank/DDBJ whole genome shotgun (WGS) entry which is preliminary data.</text>
</comment>
<organism evidence="2 3">
    <name type="scientific">Allochromatium palmeri</name>
    <dbReference type="NCBI Taxonomy" id="231048"/>
    <lineage>
        <taxon>Bacteria</taxon>
        <taxon>Pseudomonadati</taxon>
        <taxon>Pseudomonadota</taxon>
        <taxon>Gammaproteobacteria</taxon>
        <taxon>Chromatiales</taxon>
        <taxon>Chromatiaceae</taxon>
        <taxon>Allochromatium</taxon>
    </lineage>
</organism>
<dbReference type="EMBL" id="WNKT01000042">
    <property type="protein sequence ID" value="MTW22488.1"/>
    <property type="molecule type" value="Genomic_DNA"/>
</dbReference>
<name>A0A6N8EHE0_9GAMM</name>
<proteinExistence type="predicted"/>
<sequence>MSNTIDDHASFIPASMPETSAFAAETDAADAARAASGLNATPTRIERMATDAVSSCQAGAPELPPPGEPDRRAMQDAANRVRHLSEDGMLDVFEVMAEFYKLTQTMRESSKQAAHAEMERQVAEIHLQADEMHNAAVNNLVGGIISGAMQMAAGALQLVGGVKSLKIASEADTQANAMMTAFRGASEVVSGVGKGIESRFQYAAAANQVAVKDHEAEATRAAGERDEMMQFKNKMEENMQATLQALQQVMQSREQVVSKIFA</sequence>
<evidence type="ECO:0000313" key="2">
    <source>
        <dbReference type="EMBL" id="MTW22488.1"/>
    </source>
</evidence>
<gene>
    <name evidence="2" type="ORF">GJ668_15550</name>
</gene>
<evidence type="ECO:0000313" key="3">
    <source>
        <dbReference type="Proteomes" id="UP000434044"/>
    </source>
</evidence>
<keyword evidence="3" id="KW-1185">Reference proteome</keyword>
<dbReference type="NCBIfam" id="NF038055">
    <property type="entry name" value="T3SS_SctB_pilot"/>
    <property type="match status" value="1"/>
</dbReference>
<dbReference type="AlphaFoldDB" id="A0A6N8EHE0"/>
<dbReference type="RefSeq" id="WP_155451051.1">
    <property type="nucleotide sequence ID" value="NZ_WNKT01000042.1"/>
</dbReference>
<evidence type="ECO:0000256" key="1">
    <source>
        <dbReference type="SAM" id="MobiDB-lite"/>
    </source>
</evidence>
<protein>
    <submittedName>
        <fullName evidence="2">Uncharacterized protein</fullName>
    </submittedName>
</protein>